<dbReference type="InterPro" id="IPR043502">
    <property type="entry name" value="DNA/RNA_pol_sf"/>
</dbReference>
<dbReference type="OrthoDB" id="5106181at2759"/>
<dbReference type="CDD" id="cd01647">
    <property type="entry name" value="RT_LTR"/>
    <property type="match status" value="1"/>
</dbReference>
<dbReference type="PANTHER" id="PTHR24559:SF435">
    <property type="entry name" value="RIBONUCLEASE H"/>
    <property type="match status" value="1"/>
</dbReference>
<evidence type="ECO:0000313" key="3">
    <source>
        <dbReference type="Proteomes" id="UP000765509"/>
    </source>
</evidence>
<dbReference type="Gene3D" id="3.30.70.270">
    <property type="match status" value="1"/>
</dbReference>
<dbReference type="PANTHER" id="PTHR24559">
    <property type="entry name" value="TRANSPOSON TY3-I GAG-POL POLYPROTEIN"/>
    <property type="match status" value="1"/>
</dbReference>
<evidence type="ECO:0000259" key="1">
    <source>
        <dbReference type="Pfam" id="PF00078"/>
    </source>
</evidence>
<accession>A0A9Q3DD64</accession>
<dbReference type="InterPro" id="IPR000477">
    <property type="entry name" value="RT_dom"/>
</dbReference>
<gene>
    <name evidence="2" type="ORF">O181_038590</name>
</gene>
<feature type="domain" description="Reverse transcriptase" evidence="1">
    <location>
        <begin position="35"/>
        <end position="153"/>
    </location>
</feature>
<dbReference type="InterPro" id="IPR043128">
    <property type="entry name" value="Rev_trsase/Diguanyl_cyclase"/>
</dbReference>
<reference evidence="2" key="1">
    <citation type="submission" date="2021-03" db="EMBL/GenBank/DDBJ databases">
        <title>Draft genome sequence of rust myrtle Austropuccinia psidii MF-1, a brazilian biotype.</title>
        <authorList>
            <person name="Quecine M.C."/>
            <person name="Pachon D.M.R."/>
            <person name="Bonatelli M.L."/>
            <person name="Correr F.H."/>
            <person name="Franceschini L.M."/>
            <person name="Leite T.F."/>
            <person name="Margarido G.R.A."/>
            <person name="Almeida C.A."/>
            <person name="Ferrarezi J.A."/>
            <person name="Labate C.A."/>
        </authorList>
    </citation>
    <scope>NUCLEOTIDE SEQUENCE</scope>
    <source>
        <strain evidence="2">MF-1</strain>
    </source>
</reference>
<dbReference type="SUPFAM" id="SSF56672">
    <property type="entry name" value="DNA/RNA polymerases"/>
    <property type="match status" value="1"/>
</dbReference>
<keyword evidence="3" id="KW-1185">Reference proteome</keyword>
<proteinExistence type="predicted"/>
<dbReference type="EMBL" id="AVOT02014952">
    <property type="protein sequence ID" value="MBW0498875.1"/>
    <property type="molecule type" value="Genomic_DNA"/>
</dbReference>
<protein>
    <recommendedName>
        <fullName evidence="1">Reverse transcriptase domain-containing protein</fullName>
    </recommendedName>
</protein>
<dbReference type="Pfam" id="PF00078">
    <property type="entry name" value="RVT_1"/>
    <property type="match status" value="1"/>
</dbReference>
<dbReference type="AlphaFoldDB" id="A0A9Q3DD64"/>
<name>A0A9Q3DD64_9BASI</name>
<dbReference type="InterPro" id="IPR053134">
    <property type="entry name" value="RNA-dir_DNA_polymerase"/>
</dbReference>
<evidence type="ECO:0000313" key="2">
    <source>
        <dbReference type="EMBL" id="MBW0498875.1"/>
    </source>
</evidence>
<sequence>MKLGVLRKFGHHEAVEVTSPVIITWNNDKSKVVGDSRALNTYAILDRYPIPRILETLTQLSKALFITSMDALKGFHKNLLTPHARKLLRIISHFGIYEYLKMPLGIESATSYYQRMMKTIFPHELSEGWLIIYIDDIIVCSETLSACDSKPEHKHDSQNTINQWYSHNTTKTWS</sequence>
<dbReference type="Gene3D" id="3.10.10.10">
    <property type="entry name" value="HIV Type 1 Reverse Transcriptase, subunit A, domain 1"/>
    <property type="match status" value="1"/>
</dbReference>
<dbReference type="Proteomes" id="UP000765509">
    <property type="component" value="Unassembled WGS sequence"/>
</dbReference>
<comment type="caution">
    <text evidence="2">The sequence shown here is derived from an EMBL/GenBank/DDBJ whole genome shotgun (WGS) entry which is preliminary data.</text>
</comment>
<organism evidence="2 3">
    <name type="scientific">Austropuccinia psidii MF-1</name>
    <dbReference type="NCBI Taxonomy" id="1389203"/>
    <lineage>
        <taxon>Eukaryota</taxon>
        <taxon>Fungi</taxon>
        <taxon>Dikarya</taxon>
        <taxon>Basidiomycota</taxon>
        <taxon>Pucciniomycotina</taxon>
        <taxon>Pucciniomycetes</taxon>
        <taxon>Pucciniales</taxon>
        <taxon>Sphaerophragmiaceae</taxon>
        <taxon>Austropuccinia</taxon>
    </lineage>
</organism>